<dbReference type="Pfam" id="PF17667">
    <property type="entry name" value="Pkinase_fungal"/>
    <property type="match status" value="2"/>
</dbReference>
<name>A0A8H5EVB8_9AGAR</name>
<dbReference type="SUPFAM" id="SSF56112">
    <property type="entry name" value="Protein kinase-like (PK-like)"/>
    <property type="match status" value="1"/>
</dbReference>
<dbReference type="GO" id="GO:0004672">
    <property type="term" value="F:protein kinase activity"/>
    <property type="evidence" value="ECO:0007669"/>
    <property type="project" value="InterPro"/>
</dbReference>
<protein>
    <recommendedName>
        <fullName evidence="1">Protein kinase domain-containing protein</fullName>
    </recommendedName>
</protein>
<gene>
    <name evidence="2" type="ORF">D9611_010168</name>
</gene>
<dbReference type="EMBL" id="JAACJK010000223">
    <property type="protein sequence ID" value="KAF5313661.1"/>
    <property type="molecule type" value="Genomic_DNA"/>
</dbReference>
<dbReference type="Gene3D" id="1.10.510.10">
    <property type="entry name" value="Transferase(Phosphotransferase) domain 1"/>
    <property type="match status" value="1"/>
</dbReference>
<dbReference type="PANTHER" id="PTHR38248:SF2">
    <property type="entry name" value="FUNK1 11"/>
    <property type="match status" value="1"/>
</dbReference>
<accession>A0A8H5EVB8</accession>
<feature type="domain" description="Protein kinase" evidence="1">
    <location>
        <begin position="266"/>
        <end position="622"/>
    </location>
</feature>
<dbReference type="OrthoDB" id="5569250at2759"/>
<dbReference type="GO" id="GO:0005524">
    <property type="term" value="F:ATP binding"/>
    <property type="evidence" value="ECO:0007669"/>
    <property type="project" value="InterPro"/>
</dbReference>
<organism evidence="2 3">
    <name type="scientific">Ephemerocybe angulata</name>
    <dbReference type="NCBI Taxonomy" id="980116"/>
    <lineage>
        <taxon>Eukaryota</taxon>
        <taxon>Fungi</taxon>
        <taxon>Dikarya</taxon>
        <taxon>Basidiomycota</taxon>
        <taxon>Agaricomycotina</taxon>
        <taxon>Agaricomycetes</taxon>
        <taxon>Agaricomycetidae</taxon>
        <taxon>Agaricales</taxon>
        <taxon>Agaricineae</taxon>
        <taxon>Psathyrellaceae</taxon>
        <taxon>Ephemerocybe</taxon>
    </lineage>
</organism>
<keyword evidence="3" id="KW-1185">Reference proteome</keyword>
<proteinExistence type="predicted"/>
<evidence type="ECO:0000259" key="1">
    <source>
        <dbReference type="PROSITE" id="PS50011"/>
    </source>
</evidence>
<dbReference type="PANTHER" id="PTHR38248">
    <property type="entry name" value="FUNK1 6"/>
    <property type="match status" value="1"/>
</dbReference>
<dbReference type="InterPro" id="IPR011009">
    <property type="entry name" value="Kinase-like_dom_sf"/>
</dbReference>
<evidence type="ECO:0000313" key="3">
    <source>
        <dbReference type="Proteomes" id="UP000541558"/>
    </source>
</evidence>
<dbReference type="InterPro" id="IPR000719">
    <property type="entry name" value="Prot_kinase_dom"/>
</dbReference>
<dbReference type="Proteomes" id="UP000541558">
    <property type="component" value="Unassembled WGS sequence"/>
</dbReference>
<sequence>MIRDYKSIERESERRGPFITLTTKLLAAVQGSALCIDSTPCDASGSTAVLWHTECNSSVTGSARKGDLLAMMTSWPSAAQAGTLESPTLAVAKHIMAMARRTELISASSGTQCLGTDLAAASALPQAQVSNGSKFVQTLKRSREETQCDDPGCQSKRPRLEEELEDPIGSSLLKLASLARGCLASTGRLWVTGLVIDGCKVATAYFDRHLVACAAPFHFDEEPSKLALVVYAMSMCNRSAAGFDPHLRPWPSHTTESITAAMERELERPVDDVVGSFFEFTSAIDEIQDSGSVSSPTHCFRVIGWIRKPNELIGRSTMVYKVQRVFEDKTLSKEDFVLKLSWPPESRTSEIKVLKELKKKLPLRLHAHLPNVEFATTFTAEQLSLPWLKLGLELSPENHEARVLRVLASSYYDKLWEAGSIEVFKQVWLDCVECHHEAWKRGSVLHGDLSDSNIMISQRGGDPKGLLNDWDMASFVEAIADKISSAHNHNRTGTLPFMALDIIYPTTRTVHPKEHWYRHDLESFFYILVWASIHYNLQEKTRDKEVHPSLVPWTSGDAETHALAKNSFLRPGDDRAMLAFDDIKPGFEEVLEDWIEPLLELIKASRESYGLALQSKTPSDRFDYSTCGGVLTFETFMDAIKQTPRVWDDE</sequence>
<comment type="caution">
    <text evidence="2">The sequence shown here is derived from an EMBL/GenBank/DDBJ whole genome shotgun (WGS) entry which is preliminary data.</text>
</comment>
<reference evidence="2 3" key="1">
    <citation type="journal article" date="2020" name="ISME J.">
        <title>Uncovering the hidden diversity of litter-decomposition mechanisms in mushroom-forming fungi.</title>
        <authorList>
            <person name="Floudas D."/>
            <person name="Bentzer J."/>
            <person name="Ahren D."/>
            <person name="Johansson T."/>
            <person name="Persson P."/>
            <person name="Tunlid A."/>
        </authorList>
    </citation>
    <scope>NUCLEOTIDE SEQUENCE [LARGE SCALE GENOMIC DNA]</scope>
    <source>
        <strain evidence="2 3">CBS 175.51</strain>
    </source>
</reference>
<evidence type="ECO:0000313" key="2">
    <source>
        <dbReference type="EMBL" id="KAF5313661.1"/>
    </source>
</evidence>
<dbReference type="PROSITE" id="PS50011">
    <property type="entry name" value="PROTEIN_KINASE_DOM"/>
    <property type="match status" value="1"/>
</dbReference>
<dbReference type="AlphaFoldDB" id="A0A8H5EVB8"/>
<dbReference type="InterPro" id="IPR040976">
    <property type="entry name" value="Pkinase_fungal"/>
</dbReference>